<dbReference type="Proteomes" id="UP000552836">
    <property type="component" value="Unassembled WGS sequence"/>
</dbReference>
<dbReference type="Pfam" id="PF25991">
    <property type="entry name" value="KhtT_N"/>
    <property type="match status" value="1"/>
</dbReference>
<reference evidence="2" key="1">
    <citation type="journal article" date="2014" name="Int. J. Syst. Evol. Microbiol.">
        <title>Complete genome of a new Firmicutes species belonging to the dominant human colonic microbiota ('Ruminococcus bicirculans') reveals two chromosomes and a selective capacity to utilize plant glucans.</title>
        <authorList>
            <consortium name="NISC Comparative Sequencing Program"/>
            <person name="Wegmann U."/>
            <person name="Louis P."/>
            <person name="Goesmann A."/>
            <person name="Henrissat B."/>
            <person name="Duncan S.H."/>
            <person name="Flint H.J."/>
        </authorList>
    </citation>
    <scope>NUCLEOTIDE SEQUENCE</scope>
    <source>
        <strain evidence="2">CGMCC 4.5581</strain>
    </source>
</reference>
<evidence type="ECO:0000259" key="1">
    <source>
        <dbReference type="Pfam" id="PF25991"/>
    </source>
</evidence>
<evidence type="ECO:0000313" key="5">
    <source>
        <dbReference type="Proteomes" id="UP000648663"/>
    </source>
</evidence>
<gene>
    <name evidence="3" type="ORF">FB380_004457</name>
    <name evidence="2" type="ORF">GCM10011589_43540</name>
</gene>
<sequence>MTDVRVHAERLPGIGWRYSLPADRGRRVVVVVEDRGPTHLVLVDPRLDEPLTTVRLPAEHTSVLAALLTGARFTLETSEAAPTTTPDQAEVVVETVAIAGGSPALGLAPDDIVRRLGPDAALLGVICDATPQLVENDDGRSVRAGDKLVVAARRSRLHQLRDAV</sequence>
<dbReference type="InterPro" id="IPR058776">
    <property type="entry name" value="KhtT-like_N"/>
</dbReference>
<comment type="caution">
    <text evidence="3">The sequence shown here is derived from an EMBL/GenBank/DDBJ whole genome shotgun (WGS) entry which is preliminary data.</text>
</comment>
<organism evidence="3 4">
    <name type="scientific">Modestobacter marinus</name>
    <dbReference type="NCBI Taxonomy" id="477641"/>
    <lineage>
        <taxon>Bacteria</taxon>
        <taxon>Bacillati</taxon>
        <taxon>Actinomycetota</taxon>
        <taxon>Actinomycetes</taxon>
        <taxon>Geodermatophilales</taxon>
        <taxon>Geodermatophilaceae</taxon>
        <taxon>Modestobacter</taxon>
    </lineage>
</organism>
<name>A0A846M2T8_9ACTN</name>
<dbReference type="AlphaFoldDB" id="A0A846M2T8"/>
<protein>
    <submittedName>
        <fullName evidence="3">K+/H+ antiporter YhaU regulatory subunit KhtT</fullName>
    </submittedName>
</protein>
<evidence type="ECO:0000313" key="3">
    <source>
        <dbReference type="EMBL" id="NIH69959.1"/>
    </source>
</evidence>
<keyword evidence="5" id="KW-1185">Reference proteome</keyword>
<dbReference type="RefSeq" id="WP_166757501.1">
    <property type="nucleotide sequence ID" value="NZ_BAABJU010000002.1"/>
</dbReference>
<proteinExistence type="predicted"/>
<feature type="domain" description="Potassium/proton antiporter subunit KhtT-like N-terminal" evidence="1">
    <location>
        <begin position="5"/>
        <end position="71"/>
    </location>
</feature>
<dbReference type="Proteomes" id="UP000648663">
    <property type="component" value="Unassembled WGS sequence"/>
</dbReference>
<dbReference type="EMBL" id="JAAMPA010000003">
    <property type="protein sequence ID" value="NIH69959.1"/>
    <property type="molecule type" value="Genomic_DNA"/>
</dbReference>
<reference evidence="2" key="4">
    <citation type="submission" date="2024-05" db="EMBL/GenBank/DDBJ databases">
        <authorList>
            <person name="Sun Q."/>
            <person name="Zhou Y."/>
        </authorList>
    </citation>
    <scope>NUCLEOTIDE SEQUENCE</scope>
    <source>
        <strain evidence="2">CGMCC 4.5581</strain>
    </source>
</reference>
<dbReference type="EMBL" id="BMMI01000010">
    <property type="protein sequence ID" value="GGL82388.1"/>
    <property type="molecule type" value="Genomic_DNA"/>
</dbReference>
<evidence type="ECO:0000313" key="2">
    <source>
        <dbReference type="EMBL" id="GGL82388.1"/>
    </source>
</evidence>
<reference evidence="5" key="2">
    <citation type="journal article" date="2019" name="Int. J. Syst. Evol. Microbiol.">
        <title>The Global Catalogue of Microorganisms (GCM) 10K type strain sequencing project: providing services to taxonomists for standard genome sequencing and annotation.</title>
        <authorList>
            <consortium name="The Broad Institute Genomics Platform"/>
            <consortium name="The Broad Institute Genome Sequencing Center for Infectious Disease"/>
            <person name="Wu L."/>
            <person name="Ma J."/>
        </authorList>
    </citation>
    <scope>NUCLEOTIDE SEQUENCE [LARGE SCALE GENOMIC DNA]</scope>
    <source>
        <strain evidence="5">CGMCC 4.5581</strain>
    </source>
</reference>
<reference evidence="3 4" key="3">
    <citation type="submission" date="2020-02" db="EMBL/GenBank/DDBJ databases">
        <title>Sequencing the genomes of 1000 actinobacteria strains.</title>
        <authorList>
            <person name="Klenk H.-P."/>
        </authorList>
    </citation>
    <scope>NUCLEOTIDE SEQUENCE [LARGE SCALE GENOMIC DNA]</scope>
    <source>
        <strain evidence="3 4">DSM 45201</strain>
    </source>
</reference>
<evidence type="ECO:0000313" key="4">
    <source>
        <dbReference type="Proteomes" id="UP000552836"/>
    </source>
</evidence>
<accession>A0A846M2T8</accession>